<dbReference type="SUPFAM" id="SSF58104">
    <property type="entry name" value="Methyl-accepting chemotaxis protein (MCP) signaling domain"/>
    <property type="match status" value="1"/>
</dbReference>
<dbReference type="Proteomes" id="UP000250179">
    <property type="component" value="Chromosome"/>
</dbReference>
<dbReference type="Gene3D" id="3.30.450.20">
    <property type="entry name" value="PAS domain"/>
    <property type="match status" value="1"/>
</dbReference>
<evidence type="ECO:0000256" key="1">
    <source>
        <dbReference type="ARBA" id="ARBA00004651"/>
    </source>
</evidence>
<evidence type="ECO:0008006" key="15">
    <source>
        <dbReference type="Google" id="ProtNLM"/>
    </source>
</evidence>
<dbReference type="Pfam" id="PF00672">
    <property type="entry name" value="HAMP"/>
    <property type="match status" value="1"/>
</dbReference>
<feature type="domain" description="HAMP" evidence="12">
    <location>
        <begin position="335"/>
        <end position="394"/>
    </location>
</feature>
<dbReference type="InterPro" id="IPR033479">
    <property type="entry name" value="dCache_1"/>
</dbReference>
<dbReference type="CDD" id="cd12913">
    <property type="entry name" value="PDC1_MCP_like"/>
    <property type="match status" value="1"/>
</dbReference>
<keyword evidence="6" id="KW-0472">Membrane</keyword>
<dbReference type="SUPFAM" id="SSF103190">
    <property type="entry name" value="Sensory domain-like"/>
    <property type="match status" value="1"/>
</dbReference>
<keyword evidence="3" id="KW-0145">Chemotaxis</keyword>
<sequence length="744" mass="81589">MFVKFRQKLYTALLGTVLLIILIMAIAQFRTVNTMGHEIEREVSPTLTDHAKQLALLESEKYALAIDEKLRPLSLLGNAYADSVGSLYVNEEFNPMYSQGSVFKSTVISKMKELKESDEAIINAYYLDSLGRVFIYPPAELPDGYNATNSPLYKDAISNGATWVGPYRDEVTGKVVITYVTPVEYKGKIKGVLGIDVDFSSISEEMLKTRVGKTGYLFAVAPNGSVVLHPDENLVGKLNVFEDERYSSLENSLRSSDSGVFEMNLNGKDMVVSFSKTKTLGWAVVAVAPKNELISGLVNALEGAKKDASKNTFYGTAMATALAVGLVLLSVRYLKRALRPLEKLTAAAGYIAEGKLEKAREEVRAIDYPHRDDEIGKLITAFEEISREVIGTLNGVISKLEAIAAGRLDYSINEEAKGDLQSIINALRETSSKMKALIGNIKEVGMELDRRADRLASIAGNVTESSNQVSEAIGQVSVEAQRQQESINEITEGMRVVSDTTMNTLRTMEEFEEAIREVVKTATEGKVRGDEAISKVEGIERSMKFIEEAVNAVSEMSKRIGEITQAIGTISEQTNLLALNAAIEAARAGDAGRGFAVVAQEIRSLAEESKEAAEKIGEIINEMNKKVERAVQETMKGAETVSDSTETLNESLSYLGHIAEMIREVGERVAEVREQTLSTHREVERALKALEELAASAEETTASAEEVNSAMQEQRAEIELLNAEAVELRKIASELRESVDQFRL</sequence>
<dbReference type="Pfam" id="PF00015">
    <property type="entry name" value="MCPsignal"/>
    <property type="match status" value="1"/>
</dbReference>
<evidence type="ECO:0000256" key="4">
    <source>
        <dbReference type="ARBA" id="ARBA00022692"/>
    </source>
</evidence>
<keyword evidence="14" id="KW-1185">Reference proteome</keyword>
<keyword evidence="4" id="KW-0812">Transmembrane</keyword>
<evidence type="ECO:0000256" key="3">
    <source>
        <dbReference type="ARBA" id="ARBA00022500"/>
    </source>
</evidence>
<evidence type="ECO:0000313" key="13">
    <source>
        <dbReference type="EMBL" id="ASJ02762.1"/>
    </source>
</evidence>
<dbReference type="SMART" id="SM00283">
    <property type="entry name" value="MA"/>
    <property type="match status" value="1"/>
</dbReference>
<keyword evidence="7 9" id="KW-0807">Transducer</keyword>
<dbReference type="GO" id="GO:0006935">
    <property type="term" value="P:chemotaxis"/>
    <property type="evidence" value="ECO:0007669"/>
    <property type="project" value="UniProtKB-KW"/>
</dbReference>
<dbReference type="Pfam" id="PF02743">
    <property type="entry name" value="dCache_1"/>
    <property type="match status" value="1"/>
</dbReference>
<evidence type="ECO:0000256" key="7">
    <source>
        <dbReference type="ARBA" id="ARBA00023224"/>
    </source>
</evidence>
<protein>
    <recommendedName>
        <fullName evidence="15">Chemotaxis protein</fullName>
    </recommendedName>
</protein>
<dbReference type="EMBL" id="CP014862">
    <property type="protein sequence ID" value="ASJ02762.1"/>
    <property type="molecule type" value="Genomic_DNA"/>
</dbReference>
<feature type="domain" description="Methyl-accepting transducer" evidence="11">
    <location>
        <begin position="458"/>
        <end position="708"/>
    </location>
</feature>
<evidence type="ECO:0000256" key="5">
    <source>
        <dbReference type="ARBA" id="ARBA00022989"/>
    </source>
</evidence>
<dbReference type="PANTHER" id="PTHR32089">
    <property type="entry name" value="METHYL-ACCEPTING CHEMOTAXIS PROTEIN MCPB"/>
    <property type="match status" value="1"/>
</dbReference>
<dbReference type="Gene3D" id="6.10.340.10">
    <property type="match status" value="1"/>
</dbReference>
<dbReference type="InterPro" id="IPR003660">
    <property type="entry name" value="HAMP_dom"/>
</dbReference>
<keyword evidence="2" id="KW-1003">Cell membrane</keyword>
<dbReference type="GO" id="GO:0005886">
    <property type="term" value="C:plasma membrane"/>
    <property type="evidence" value="ECO:0007669"/>
    <property type="project" value="UniProtKB-SubCell"/>
</dbReference>
<evidence type="ECO:0000313" key="14">
    <source>
        <dbReference type="Proteomes" id="UP000250179"/>
    </source>
</evidence>
<dbReference type="InterPro" id="IPR004089">
    <property type="entry name" value="MCPsignal_dom"/>
</dbReference>
<dbReference type="PROSITE" id="PS50111">
    <property type="entry name" value="CHEMOTAXIS_TRANSDUC_2"/>
    <property type="match status" value="1"/>
</dbReference>
<dbReference type="InterPro" id="IPR029151">
    <property type="entry name" value="Sensor-like_sf"/>
</dbReference>
<proteinExistence type="inferred from homology"/>
<dbReference type="CDD" id="cd11386">
    <property type="entry name" value="MCP_signal"/>
    <property type="match status" value="1"/>
</dbReference>
<organism evidence="13 14">
    <name type="scientific">Thermococcus profundus</name>
    <dbReference type="NCBI Taxonomy" id="49899"/>
    <lineage>
        <taxon>Archaea</taxon>
        <taxon>Methanobacteriati</taxon>
        <taxon>Methanobacteriota</taxon>
        <taxon>Thermococci</taxon>
        <taxon>Thermococcales</taxon>
        <taxon>Thermococcaceae</taxon>
        <taxon>Thermococcus</taxon>
    </lineage>
</organism>
<feature type="coiled-coil region" evidence="10">
    <location>
        <begin position="602"/>
        <end position="633"/>
    </location>
</feature>
<accession>A0A2Z2MDI9</accession>
<comment type="subcellular location">
    <subcellularLocation>
        <location evidence="1">Cell membrane</location>
        <topology evidence="1">Multi-pass membrane protein</topology>
    </subcellularLocation>
</comment>
<name>A0A2Z2MDI9_THEPR</name>
<evidence type="ECO:0000256" key="9">
    <source>
        <dbReference type="PROSITE-ProRule" id="PRU00284"/>
    </source>
</evidence>
<evidence type="ECO:0000256" key="10">
    <source>
        <dbReference type="SAM" id="Coils"/>
    </source>
</evidence>
<dbReference type="PROSITE" id="PS50885">
    <property type="entry name" value="HAMP"/>
    <property type="match status" value="1"/>
</dbReference>
<reference evidence="13 14" key="1">
    <citation type="submission" date="2016-03" db="EMBL/GenBank/DDBJ databases">
        <title>Complete genome sequence of Thermococcus profundus strain DT5432.</title>
        <authorList>
            <person name="Oger P.M."/>
        </authorList>
    </citation>
    <scope>NUCLEOTIDE SEQUENCE [LARGE SCALE GENOMIC DNA]</scope>
    <source>
        <strain evidence="13 14">DT 5432</strain>
    </source>
</reference>
<dbReference type="CDD" id="cd12912">
    <property type="entry name" value="PDC2_MCP_like"/>
    <property type="match status" value="1"/>
</dbReference>
<dbReference type="GO" id="GO:0007165">
    <property type="term" value="P:signal transduction"/>
    <property type="evidence" value="ECO:0007669"/>
    <property type="project" value="UniProtKB-KW"/>
</dbReference>
<evidence type="ECO:0000256" key="6">
    <source>
        <dbReference type="ARBA" id="ARBA00023136"/>
    </source>
</evidence>
<dbReference type="PANTHER" id="PTHR32089:SF112">
    <property type="entry name" value="LYSOZYME-LIKE PROTEIN-RELATED"/>
    <property type="match status" value="1"/>
</dbReference>
<dbReference type="SMART" id="SM00304">
    <property type="entry name" value="HAMP"/>
    <property type="match status" value="1"/>
</dbReference>
<keyword evidence="5" id="KW-1133">Transmembrane helix</keyword>
<evidence type="ECO:0000256" key="2">
    <source>
        <dbReference type="ARBA" id="ARBA00022475"/>
    </source>
</evidence>
<evidence type="ECO:0000259" key="11">
    <source>
        <dbReference type="PROSITE" id="PS50111"/>
    </source>
</evidence>
<gene>
    <name evidence="13" type="ORF">A3L09_05595</name>
</gene>
<feature type="coiled-coil region" evidence="10">
    <location>
        <begin position="673"/>
        <end position="738"/>
    </location>
</feature>
<dbReference type="KEGG" id="tprf:A3L09_05595"/>
<evidence type="ECO:0000259" key="12">
    <source>
        <dbReference type="PROSITE" id="PS50885"/>
    </source>
</evidence>
<dbReference type="AlphaFoldDB" id="A0A2Z2MDI9"/>
<dbReference type="Gene3D" id="1.10.287.950">
    <property type="entry name" value="Methyl-accepting chemotaxis protein"/>
    <property type="match status" value="1"/>
</dbReference>
<keyword evidence="10" id="KW-0175">Coiled coil</keyword>
<comment type="similarity">
    <text evidence="8">Belongs to the methyl-accepting chemotaxis (MCP) protein family.</text>
</comment>
<dbReference type="CDD" id="cd06225">
    <property type="entry name" value="HAMP"/>
    <property type="match status" value="1"/>
</dbReference>
<evidence type="ECO:0000256" key="8">
    <source>
        <dbReference type="ARBA" id="ARBA00029447"/>
    </source>
</evidence>